<evidence type="ECO:0000256" key="1">
    <source>
        <dbReference type="ARBA" id="ARBA00007689"/>
    </source>
</evidence>
<organism evidence="3 4">
    <name type="scientific">Kaistia geumhonensis</name>
    <dbReference type="NCBI Taxonomy" id="410839"/>
    <lineage>
        <taxon>Bacteria</taxon>
        <taxon>Pseudomonadati</taxon>
        <taxon>Pseudomonadota</taxon>
        <taxon>Alphaproteobacteria</taxon>
        <taxon>Hyphomicrobiales</taxon>
        <taxon>Kaistiaceae</taxon>
        <taxon>Kaistia</taxon>
    </lineage>
</organism>
<dbReference type="InterPro" id="IPR005545">
    <property type="entry name" value="YCII"/>
</dbReference>
<name>A0ABU0MAH1_9HYPH</name>
<dbReference type="InterPro" id="IPR011008">
    <property type="entry name" value="Dimeric_a/b-barrel"/>
</dbReference>
<dbReference type="SUPFAM" id="SSF54909">
    <property type="entry name" value="Dimeric alpha+beta barrel"/>
    <property type="match status" value="1"/>
</dbReference>
<dbReference type="RefSeq" id="WP_266282579.1">
    <property type="nucleotide sequence ID" value="NZ_JAPKNF010000002.1"/>
</dbReference>
<accession>A0ABU0MAH1</accession>
<proteinExistence type="inferred from homology"/>
<evidence type="ECO:0000313" key="4">
    <source>
        <dbReference type="Proteomes" id="UP001223743"/>
    </source>
</evidence>
<dbReference type="Proteomes" id="UP001223743">
    <property type="component" value="Unassembled WGS sequence"/>
</dbReference>
<reference evidence="3 4" key="1">
    <citation type="submission" date="2023-07" db="EMBL/GenBank/DDBJ databases">
        <title>Genomic Encyclopedia of Type Strains, Phase IV (KMG-IV): sequencing the most valuable type-strain genomes for metagenomic binning, comparative biology and taxonomic classification.</title>
        <authorList>
            <person name="Goeker M."/>
        </authorList>
    </citation>
    <scope>NUCLEOTIDE SEQUENCE [LARGE SCALE GENOMIC DNA]</scope>
    <source>
        <strain evidence="3 4">B1-1</strain>
    </source>
</reference>
<evidence type="ECO:0000313" key="3">
    <source>
        <dbReference type="EMBL" id="MDQ0517907.1"/>
    </source>
</evidence>
<comment type="similarity">
    <text evidence="1">Belongs to the YciI family.</text>
</comment>
<feature type="domain" description="YCII-related" evidence="2">
    <location>
        <begin position="23"/>
        <end position="109"/>
    </location>
</feature>
<gene>
    <name evidence="3" type="ORF">QO015_003520</name>
</gene>
<dbReference type="Pfam" id="PF03795">
    <property type="entry name" value="YCII"/>
    <property type="match status" value="1"/>
</dbReference>
<protein>
    <recommendedName>
        <fullName evidence="2">YCII-related domain-containing protein</fullName>
    </recommendedName>
</protein>
<keyword evidence="4" id="KW-1185">Reference proteome</keyword>
<evidence type="ECO:0000259" key="2">
    <source>
        <dbReference type="Pfam" id="PF03795"/>
    </source>
</evidence>
<sequence length="115" mass="12212">MAMPRFLISFDDGAMDHIPAGEMAAVGEAAHALVREAKAAGVWIFGGGIERQRATIVGSEGTVSEGLAPEAKPAIGGFSIIEVETRKEAHAWAEKLAVACRCAQEVREIMYDPES</sequence>
<dbReference type="EMBL" id="JAUSWJ010000001">
    <property type="protein sequence ID" value="MDQ0517907.1"/>
    <property type="molecule type" value="Genomic_DNA"/>
</dbReference>
<dbReference type="Gene3D" id="3.30.70.1060">
    <property type="entry name" value="Dimeric alpha+beta barrel"/>
    <property type="match status" value="1"/>
</dbReference>
<comment type="caution">
    <text evidence="3">The sequence shown here is derived from an EMBL/GenBank/DDBJ whole genome shotgun (WGS) entry which is preliminary data.</text>
</comment>